<accession>A0A4C1TVZ6</accession>
<comment type="caution">
    <text evidence="2">The sequence shown here is derived from an EMBL/GenBank/DDBJ whole genome shotgun (WGS) entry which is preliminary data.</text>
</comment>
<evidence type="ECO:0000313" key="2">
    <source>
        <dbReference type="EMBL" id="GBP18187.1"/>
    </source>
</evidence>
<keyword evidence="3" id="KW-1185">Reference proteome</keyword>
<feature type="compositionally biased region" description="Basic and acidic residues" evidence="1">
    <location>
        <begin position="65"/>
        <end position="91"/>
    </location>
</feature>
<dbReference type="Proteomes" id="UP000299102">
    <property type="component" value="Unassembled WGS sequence"/>
</dbReference>
<name>A0A4C1TVZ6_EUMVA</name>
<evidence type="ECO:0000256" key="1">
    <source>
        <dbReference type="SAM" id="MobiDB-lite"/>
    </source>
</evidence>
<organism evidence="2 3">
    <name type="scientific">Eumeta variegata</name>
    <name type="common">Bagworm moth</name>
    <name type="synonym">Eumeta japonica</name>
    <dbReference type="NCBI Taxonomy" id="151549"/>
    <lineage>
        <taxon>Eukaryota</taxon>
        <taxon>Metazoa</taxon>
        <taxon>Ecdysozoa</taxon>
        <taxon>Arthropoda</taxon>
        <taxon>Hexapoda</taxon>
        <taxon>Insecta</taxon>
        <taxon>Pterygota</taxon>
        <taxon>Neoptera</taxon>
        <taxon>Endopterygota</taxon>
        <taxon>Lepidoptera</taxon>
        <taxon>Glossata</taxon>
        <taxon>Ditrysia</taxon>
        <taxon>Tineoidea</taxon>
        <taxon>Psychidae</taxon>
        <taxon>Oiketicinae</taxon>
        <taxon>Eumeta</taxon>
    </lineage>
</organism>
<dbReference type="AlphaFoldDB" id="A0A4C1TVZ6"/>
<gene>
    <name evidence="2" type="ORF">EVAR_9029_1</name>
</gene>
<evidence type="ECO:0000313" key="3">
    <source>
        <dbReference type="Proteomes" id="UP000299102"/>
    </source>
</evidence>
<dbReference type="EMBL" id="BGZK01000094">
    <property type="protein sequence ID" value="GBP18187.1"/>
    <property type="molecule type" value="Genomic_DNA"/>
</dbReference>
<sequence>MDTHNRGDRFYGEESKLSLTGQNTTAVQVSALTSIFCENVLQPHWPQYDYTTDVVRTTAKVYKKDTLLYSPDRNKAGHREGNRDHSPRTSKTEGPPQ</sequence>
<proteinExistence type="predicted"/>
<feature type="region of interest" description="Disordered" evidence="1">
    <location>
        <begin position="65"/>
        <end position="97"/>
    </location>
</feature>
<reference evidence="2 3" key="1">
    <citation type="journal article" date="2019" name="Commun. Biol.">
        <title>The bagworm genome reveals a unique fibroin gene that provides high tensile strength.</title>
        <authorList>
            <person name="Kono N."/>
            <person name="Nakamura H."/>
            <person name="Ohtoshi R."/>
            <person name="Tomita M."/>
            <person name="Numata K."/>
            <person name="Arakawa K."/>
        </authorList>
    </citation>
    <scope>NUCLEOTIDE SEQUENCE [LARGE SCALE GENOMIC DNA]</scope>
</reference>
<protein>
    <submittedName>
        <fullName evidence="2">Uncharacterized protein</fullName>
    </submittedName>
</protein>